<feature type="domain" description="TonB-dependent receptor plug" evidence="5">
    <location>
        <begin position="158"/>
        <end position="229"/>
    </location>
</feature>
<reference evidence="7" key="1">
    <citation type="submission" date="2020-11" db="EMBL/GenBank/DDBJ databases">
        <title>Bacterial whole genome sequence for Panacibacter sp. DH6.</title>
        <authorList>
            <person name="Le V."/>
            <person name="Ko S."/>
            <person name="Ahn C.-Y."/>
            <person name="Oh H.-M."/>
        </authorList>
    </citation>
    <scope>NUCLEOTIDE SEQUENCE</scope>
    <source>
        <strain evidence="7">DH6</strain>
    </source>
</reference>
<gene>
    <name evidence="7" type="ORF">I5907_12230</name>
</gene>
<evidence type="ECO:0000259" key="6">
    <source>
        <dbReference type="Pfam" id="PF14905"/>
    </source>
</evidence>
<evidence type="ECO:0000313" key="8">
    <source>
        <dbReference type="Proteomes" id="UP000628448"/>
    </source>
</evidence>
<evidence type="ECO:0000256" key="2">
    <source>
        <dbReference type="ARBA" id="ARBA00023136"/>
    </source>
</evidence>
<dbReference type="Pfam" id="PF07715">
    <property type="entry name" value="Plug"/>
    <property type="match status" value="1"/>
</dbReference>
<dbReference type="Proteomes" id="UP000628448">
    <property type="component" value="Unassembled WGS sequence"/>
</dbReference>
<feature type="chain" id="PRO_5036713079" evidence="4">
    <location>
        <begin position="20"/>
        <end position="841"/>
    </location>
</feature>
<evidence type="ECO:0000256" key="3">
    <source>
        <dbReference type="ARBA" id="ARBA00023237"/>
    </source>
</evidence>
<dbReference type="InterPro" id="IPR041700">
    <property type="entry name" value="OMP_b-brl_3"/>
</dbReference>
<dbReference type="InterPro" id="IPR012910">
    <property type="entry name" value="Plug_dom"/>
</dbReference>
<dbReference type="AlphaFoldDB" id="A0A931E8D8"/>
<keyword evidence="4" id="KW-0732">Signal</keyword>
<dbReference type="SUPFAM" id="SSF49464">
    <property type="entry name" value="Carboxypeptidase regulatory domain-like"/>
    <property type="match status" value="1"/>
</dbReference>
<keyword evidence="3" id="KW-0998">Cell outer membrane</keyword>
<dbReference type="Gene3D" id="2.40.170.20">
    <property type="entry name" value="TonB-dependent receptor, beta-barrel domain"/>
    <property type="match status" value="1"/>
</dbReference>
<keyword evidence="2" id="KW-0472">Membrane</keyword>
<dbReference type="SUPFAM" id="SSF56935">
    <property type="entry name" value="Porins"/>
    <property type="match status" value="1"/>
</dbReference>
<protein>
    <submittedName>
        <fullName evidence="7">TonB-dependent receptor</fullName>
    </submittedName>
</protein>
<comment type="subcellular location">
    <subcellularLocation>
        <location evidence="1">Cell outer membrane</location>
    </subcellularLocation>
</comment>
<dbReference type="InterPro" id="IPR036942">
    <property type="entry name" value="Beta-barrel_TonB_sf"/>
</dbReference>
<keyword evidence="7" id="KW-0675">Receptor</keyword>
<evidence type="ECO:0000256" key="4">
    <source>
        <dbReference type="SAM" id="SignalP"/>
    </source>
</evidence>
<comment type="caution">
    <text evidence="7">The sequence shown here is derived from an EMBL/GenBank/DDBJ whole genome shotgun (WGS) entry which is preliminary data.</text>
</comment>
<organism evidence="7 8">
    <name type="scientific">Panacibacter microcysteis</name>
    <dbReference type="NCBI Taxonomy" id="2793269"/>
    <lineage>
        <taxon>Bacteria</taxon>
        <taxon>Pseudomonadati</taxon>
        <taxon>Bacteroidota</taxon>
        <taxon>Chitinophagia</taxon>
        <taxon>Chitinophagales</taxon>
        <taxon>Chitinophagaceae</taxon>
        <taxon>Panacibacter</taxon>
    </lineage>
</organism>
<dbReference type="Pfam" id="PF14905">
    <property type="entry name" value="OMP_b-brl_3"/>
    <property type="match status" value="1"/>
</dbReference>
<dbReference type="GO" id="GO:0009279">
    <property type="term" value="C:cell outer membrane"/>
    <property type="evidence" value="ECO:0007669"/>
    <property type="project" value="UniProtKB-SubCell"/>
</dbReference>
<evidence type="ECO:0000313" key="7">
    <source>
        <dbReference type="EMBL" id="MBG9377003.1"/>
    </source>
</evidence>
<dbReference type="InterPro" id="IPR037066">
    <property type="entry name" value="Plug_dom_sf"/>
</dbReference>
<keyword evidence="8" id="KW-1185">Reference proteome</keyword>
<dbReference type="PANTHER" id="PTHR40980">
    <property type="entry name" value="PLUG DOMAIN-CONTAINING PROTEIN"/>
    <property type="match status" value="1"/>
</dbReference>
<feature type="signal peptide" evidence="4">
    <location>
        <begin position="1"/>
        <end position="19"/>
    </location>
</feature>
<sequence length="841" mass="94311">MKLVLPVLLLCCFCNHLFAAPAGDDDKVIKVTGKILDKSNNSAISGALIQIVSDTSSSNNFTAYAVADNEGRFVVDSMPYAKKYIMIISAVGYGSESKALVFNDETGRSMIVKNVEAIAMAPEANTLANVVVTATAKPAMQFGIDRKIFNVEKSITAQGGTAVDVMRNIPSITVDVNGNVQMRNSSPQILVDGRPTILTLDQIPADDIERVELLTNPSSKFDASSAGGIVNVVLKKNKRKGFNGLASVGGGTPQVLNGNLSLNLRQKSFNFFASGNYNQSGGIARGEAYRENKSNNVITDYFTQVSENERKRKFNSVRFGADYFIDDKSTISFTQGITNGRFNNTELQDQQYFDQQFILDYTGTRLSEGSTKFQRSSSVLAFDRTFNRPDHKLTADITYNKGSRTSGTQINTILLDTDGSPYAPDTRVRNEGSGDDDQLTIQLDYSNQVNENKKIEFGLRSFTSNSTTTFATYAQNGNSETKLPLSNNYKYRETVNAGYFNYANKWKTFKYQLGLRTELSKLDGQLLDSNTHFGYAYPASFKNLLDGLFPSLFLTKELDANQELQFNYSRRIRRPRFWEVNPFVDIDDPLNISQGNPGLMPEFTHSFEVNYFNKMKNGSFLGVVYFRNNIGDVTEYSDTISAELYDKLNNAAVSPNAILSTFINAGYTNRLGTEFTLQQKFFKNLDLTYSINLMYRKTSADVKGINLSNAGFNYDTKFIANYKIVSDRSKLFNNLSFQLLSEFESPEVIPQGRRKSQFVTDFALRKEMLKNKAAALSFSINDVFNTRRYGTIYDTDDFYQDSYNRWNVRTFRLTFSYKFGSSDFDLFKRRESNDAGGGQEG</sequence>
<dbReference type="PANTHER" id="PTHR40980:SF4">
    <property type="entry name" value="TONB-DEPENDENT RECEPTOR-LIKE BETA-BARREL DOMAIN-CONTAINING PROTEIN"/>
    <property type="match status" value="1"/>
</dbReference>
<dbReference type="EMBL" id="JADWYR010000002">
    <property type="protein sequence ID" value="MBG9377003.1"/>
    <property type="molecule type" value="Genomic_DNA"/>
</dbReference>
<feature type="domain" description="Outer membrane protein beta-barrel" evidence="6">
    <location>
        <begin position="384"/>
        <end position="817"/>
    </location>
</feature>
<proteinExistence type="predicted"/>
<accession>A0A931E8D8</accession>
<evidence type="ECO:0000259" key="5">
    <source>
        <dbReference type="Pfam" id="PF07715"/>
    </source>
</evidence>
<evidence type="ECO:0000256" key="1">
    <source>
        <dbReference type="ARBA" id="ARBA00004442"/>
    </source>
</evidence>
<dbReference type="RefSeq" id="WP_196991107.1">
    <property type="nucleotide sequence ID" value="NZ_JADWYR010000002.1"/>
</dbReference>
<dbReference type="InterPro" id="IPR008969">
    <property type="entry name" value="CarboxyPept-like_regulatory"/>
</dbReference>
<dbReference type="Gene3D" id="2.170.130.10">
    <property type="entry name" value="TonB-dependent receptor, plug domain"/>
    <property type="match status" value="1"/>
</dbReference>
<name>A0A931E8D8_9BACT</name>